<feature type="transmembrane region" description="Helical" evidence="6">
    <location>
        <begin position="508"/>
        <end position="530"/>
    </location>
</feature>
<feature type="compositionally biased region" description="Polar residues" evidence="5">
    <location>
        <begin position="309"/>
        <end position="327"/>
    </location>
</feature>
<dbReference type="SUPFAM" id="SSF81321">
    <property type="entry name" value="Family A G protein-coupled receptor-like"/>
    <property type="match status" value="1"/>
</dbReference>
<feature type="compositionally biased region" description="Low complexity" evidence="5">
    <location>
        <begin position="366"/>
        <end position="375"/>
    </location>
</feature>
<dbReference type="GO" id="GO:0007189">
    <property type="term" value="P:adenylate cyclase-activating G protein-coupled receptor signaling pathway"/>
    <property type="evidence" value="ECO:0007669"/>
    <property type="project" value="TreeGrafter"/>
</dbReference>
<evidence type="ECO:0000259" key="8">
    <source>
        <dbReference type="Pfam" id="PF11970"/>
    </source>
</evidence>
<evidence type="ECO:0000313" key="9">
    <source>
        <dbReference type="EMBL" id="KAK3688217.1"/>
    </source>
</evidence>
<evidence type="ECO:0000256" key="3">
    <source>
        <dbReference type="ARBA" id="ARBA00022989"/>
    </source>
</evidence>
<reference evidence="9" key="1">
    <citation type="journal article" date="2023" name="Mol. Phylogenet. Evol.">
        <title>Genome-scale phylogeny and comparative genomics of the fungal order Sordariales.</title>
        <authorList>
            <person name="Hensen N."/>
            <person name="Bonometti L."/>
            <person name="Westerberg I."/>
            <person name="Brannstrom I.O."/>
            <person name="Guillou S."/>
            <person name="Cros-Aarteil S."/>
            <person name="Calhoun S."/>
            <person name="Haridas S."/>
            <person name="Kuo A."/>
            <person name="Mondo S."/>
            <person name="Pangilinan J."/>
            <person name="Riley R."/>
            <person name="LaButti K."/>
            <person name="Andreopoulos B."/>
            <person name="Lipzen A."/>
            <person name="Chen C."/>
            <person name="Yan M."/>
            <person name="Daum C."/>
            <person name="Ng V."/>
            <person name="Clum A."/>
            <person name="Steindorff A."/>
            <person name="Ohm R.A."/>
            <person name="Martin F."/>
            <person name="Silar P."/>
            <person name="Natvig D.O."/>
            <person name="Lalanne C."/>
            <person name="Gautier V."/>
            <person name="Ament-Velasquez S.L."/>
            <person name="Kruys A."/>
            <person name="Hutchinson M.I."/>
            <person name="Powell A.J."/>
            <person name="Barry K."/>
            <person name="Miller A.N."/>
            <person name="Grigoriev I.V."/>
            <person name="Debuchy R."/>
            <person name="Gladieux P."/>
            <person name="Hiltunen Thoren M."/>
            <person name="Johannesson H."/>
        </authorList>
    </citation>
    <scope>NUCLEOTIDE SEQUENCE</scope>
    <source>
        <strain evidence="9">CBS 314.62</strain>
    </source>
</reference>
<keyword evidence="3 6" id="KW-1133">Transmembrane helix</keyword>
<dbReference type="InterPro" id="IPR022596">
    <property type="entry name" value="GPR1/2/3_C"/>
</dbReference>
<dbReference type="PANTHER" id="PTHR23112:SF37">
    <property type="entry name" value="G PROTEIN-COUPLED RECEPTOR GPR1"/>
    <property type="match status" value="1"/>
</dbReference>
<feature type="region of interest" description="Disordered" evidence="5">
    <location>
        <begin position="388"/>
        <end position="449"/>
    </location>
</feature>
<keyword evidence="9" id="KW-0675">Receptor</keyword>
<feature type="region of interest" description="Disordered" evidence="5">
    <location>
        <begin position="598"/>
        <end position="645"/>
    </location>
</feature>
<feature type="transmembrane region" description="Helical" evidence="6">
    <location>
        <begin position="150"/>
        <end position="168"/>
    </location>
</feature>
<dbReference type="Pfam" id="PF11970">
    <property type="entry name" value="GPR_Gpa2_C"/>
    <property type="match status" value="1"/>
</dbReference>
<dbReference type="GO" id="GO:0005886">
    <property type="term" value="C:plasma membrane"/>
    <property type="evidence" value="ECO:0007669"/>
    <property type="project" value="TreeGrafter"/>
</dbReference>
<feature type="transmembrane region" description="Helical" evidence="6">
    <location>
        <begin position="74"/>
        <end position="93"/>
    </location>
</feature>
<feature type="region of interest" description="Disordered" evidence="5">
    <location>
        <begin position="259"/>
        <end position="375"/>
    </location>
</feature>
<dbReference type="Pfam" id="PF11710">
    <property type="entry name" value="Git3"/>
    <property type="match status" value="1"/>
</dbReference>
<dbReference type="GO" id="GO:0004930">
    <property type="term" value="F:G protein-coupled receptor activity"/>
    <property type="evidence" value="ECO:0007669"/>
    <property type="project" value="TreeGrafter"/>
</dbReference>
<feature type="transmembrane region" description="Helical" evidence="6">
    <location>
        <begin position="475"/>
        <end position="496"/>
    </location>
</feature>
<dbReference type="AlphaFoldDB" id="A0AAE1CC66"/>
<dbReference type="Proteomes" id="UP001270362">
    <property type="component" value="Unassembled WGS sequence"/>
</dbReference>
<evidence type="ECO:0000256" key="1">
    <source>
        <dbReference type="ARBA" id="ARBA00004141"/>
    </source>
</evidence>
<evidence type="ECO:0000256" key="4">
    <source>
        <dbReference type="ARBA" id="ARBA00023136"/>
    </source>
</evidence>
<organism evidence="9 10">
    <name type="scientific">Podospora appendiculata</name>
    <dbReference type="NCBI Taxonomy" id="314037"/>
    <lineage>
        <taxon>Eukaryota</taxon>
        <taxon>Fungi</taxon>
        <taxon>Dikarya</taxon>
        <taxon>Ascomycota</taxon>
        <taxon>Pezizomycotina</taxon>
        <taxon>Sordariomycetes</taxon>
        <taxon>Sordariomycetidae</taxon>
        <taxon>Sordariales</taxon>
        <taxon>Podosporaceae</taxon>
        <taxon>Podospora</taxon>
    </lineage>
</organism>
<evidence type="ECO:0000259" key="7">
    <source>
        <dbReference type="Pfam" id="PF11710"/>
    </source>
</evidence>
<feature type="transmembrane region" description="Helical" evidence="6">
    <location>
        <begin position="196"/>
        <end position="216"/>
    </location>
</feature>
<evidence type="ECO:0000256" key="5">
    <source>
        <dbReference type="SAM" id="MobiDB-lite"/>
    </source>
</evidence>
<dbReference type="EMBL" id="JAULSO010000002">
    <property type="protein sequence ID" value="KAK3688217.1"/>
    <property type="molecule type" value="Genomic_DNA"/>
</dbReference>
<evidence type="ECO:0000256" key="2">
    <source>
        <dbReference type="ARBA" id="ARBA00022692"/>
    </source>
</evidence>
<keyword evidence="4 6" id="KW-0472">Membrane</keyword>
<feature type="compositionally biased region" description="Polar residues" evidence="5">
    <location>
        <begin position="390"/>
        <end position="401"/>
    </location>
</feature>
<keyword evidence="10" id="KW-1185">Reference proteome</keyword>
<proteinExistence type="predicted"/>
<dbReference type="Gene3D" id="1.20.1070.10">
    <property type="entry name" value="Rhodopsin 7-helix transmembrane proteins"/>
    <property type="match status" value="1"/>
</dbReference>
<feature type="transmembrane region" description="Helical" evidence="6">
    <location>
        <begin position="39"/>
        <end position="62"/>
    </location>
</feature>
<dbReference type="InterPro" id="IPR023041">
    <property type="entry name" value="Glucose_rcpt_Git3-like_N"/>
</dbReference>
<feature type="compositionally biased region" description="Polar residues" evidence="5">
    <location>
        <begin position="277"/>
        <end position="295"/>
    </location>
</feature>
<protein>
    <submittedName>
        <fullName evidence="9">G protein-coupled glucose receptor regulating Gpa2-domain-containing protein</fullName>
    </submittedName>
</protein>
<gene>
    <name evidence="9" type="ORF">B0T22DRAFT_479485</name>
</gene>
<feature type="transmembrane region" description="Helical" evidence="6">
    <location>
        <begin position="113"/>
        <end position="138"/>
    </location>
</feature>
<sequence>MASLMLALFYAAATPSYSPAVVARNVLDDDDPSNQTVYLLAILSLAFASISVMSTLSTLYWFVKMRRSFRHELIMLLIQSDFVKSAAFVIFPIVNLLQGPVRSDSAFCKISGFGLAVGIESADVAVLLIALHSVMYIFRPKSGLYPYRRIAYLFYYCFPIVAASLAFVDGTGYQNVGQYCYLRTDNGWARLALSWIPRYVVGISIIIIYAFVYLYVRKRMDDYGRRSSGALPQPWPREYHDVPPTPPIAYHGLLPSTPSCSRRASAAESLAKDRQRSMSSTSTANPDQASRSSVEPNIKAASYPPGHQIQWNWSGFKQPPSTVSTGIDTDEAGDPLSPGPNAPELSTPPPVHSPRANHSITEDPSDSSSVMSPPSFWHRPLPSVCATHPGSLSLNQSQNVGTAADPSSPASTSHHQRPTASLPNILSILRRGPPHSTPDHQPTESLPILVSQGSFNEESGVTKNREKIRRQLRSLLAYPLVYMIIWVFPFISHVMGYDDSVRPDDPQWLLVVSIISLCVQGAVDCLLFTIREQPWRHAKAGFWASLGKRLTLKWSGSWRDVGMAGRTREEMLVDGRLARQRREEEIAFERTRTRMRATVPGEGGRGGREWWDFEGDGVGEEEDERGFEEEEEEEEEEVRQEVGRW</sequence>
<name>A0AAE1CC66_9PEZI</name>
<keyword evidence="2 6" id="KW-0812">Transmembrane</keyword>
<evidence type="ECO:0000313" key="10">
    <source>
        <dbReference type="Proteomes" id="UP001270362"/>
    </source>
</evidence>
<accession>A0AAE1CC66</accession>
<feature type="compositionally biased region" description="Acidic residues" evidence="5">
    <location>
        <begin position="612"/>
        <end position="638"/>
    </location>
</feature>
<feature type="compositionally biased region" description="Low complexity" evidence="5">
    <location>
        <begin position="402"/>
        <end position="413"/>
    </location>
</feature>
<comment type="caution">
    <text evidence="9">The sequence shown here is derived from an EMBL/GenBank/DDBJ whole genome shotgun (WGS) entry which is preliminary data.</text>
</comment>
<feature type="domain" description="G protein-coupled receptor GPR1/2/3 C-terminal" evidence="8">
    <location>
        <begin position="463"/>
        <end position="537"/>
    </location>
</feature>
<feature type="compositionally biased region" description="Pro residues" evidence="5">
    <location>
        <begin position="337"/>
        <end position="352"/>
    </location>
</feature>
<reference evidence="9" key="2">
    <citation type="submission" date="2023-06" db="EMBL/GenBank/DDBJ databases">
        <authorList>
            <consortium name="Lawrence Berkeley National Laboratory"/>
            <person name="Haridas S."/>
            <person name="Hensen N."/>
            <person name="Bonometti L."/>
            <person name="Westerberg I."/>
            <person name="Brannstrom I.O."/>
            <person name="Guillou S."/>
            <person name="Cros-Aarteil S."/>
            <person name="Calhoun S."/>
            <person name="Kuo A."/>
            <person name="Mondo S."/>
            <person name="Pangilinan J."/>
            <person name="Riley R."/>
            <person name="Labutti K."/>
            <person name="Andreopoulos B."/>
            <person name="Lipzen A."/>
            <person name="Chen C."/>
            <person name="Yanf M."/>
            <person name="Daum C."/>
            <person name="Ng V."/>
            <person name="Clum A."/>
            <person name="Steindorff A."/>
            <person name="Ohm R."/>
            <person name="Martin F."/>
            <person name="Silar P."/>
            <person name="Natvig D."/>
            <person name="Lalanne C."/>
            <person name="Gautier V."/>
            <person name="Ament-Velasquez S.L."/>
            <person name="Kruys A."/>
            <person name="Hutchinson M.I."/>
            <person name="Powell A.J."/>
            <person name="Barry K."/>
            <person name="Miller A.N."/>
            <person name="Grigoriev I.V."/>
            <person name="Debuchy R."/>
            <person name="Gladieux P."/>
            <person name="Thoren M.H."/>
            <person name="Johannesson H."/>
        </authorList>
    </citation>
    <scope>NUCLEOTIDE SEQUENCE</scope>
    <source>
        <strain evidence="9">CBS 314.62</strain>
    </source>
</reference>
<feature type="domain" description="Glucose receptor Git3-like N-terminal" evidence="7">
    <location>
        <begin position="40"/>
        <end position="222"/>
    </location>
</feature>
<comment type="subcellular location">
    <subcellularLocation>
        <location evidence="1">Membrane</location>
        <topology evidence="1">Multi-pass membrane protein</topology>
    </subcellularLocation>
</comment>
<evidence type="ECO:0000256" key="6">
    <source>
        <dbReference type="SAM" id="Phobius"/>
    </source>
</evidence>
<dbReference type="PANTHER" id="PTHR23112">
    <property type="entry name" value="G PROTEIN-COUPLED RECEPTOR 157-RELATED"/>
    <property type="match status" value="1"/>
</dbReference>